<dbReference type="GO" id="GO:0005524">
    <property type="term" value="F:ATP binding"/>
    <property type="evidence" value="ECO:0007669"/>
    <property type="project" value="UniProtKB-UniRule"/>
</dbReference>
<reference evidence="15" key="1">
    <citation type="submission" date="2025-08" db="UniProtKB">
        <authorList>
            <consortium name="RefSeq"/>
        </authorList>
    </citation>
    <scope>IDENTIFICATION</scope>
    <source>
        <strain evidence="15">Wakin</strain>
        <tissue evidence="15">Muscle</tissue>
    </source>
</reference>
<feature type="region of interest" description="Disordered" evidence="11">
    <location>
        <begin position="213"/>
        <end position="243"/>
    </location>
</feature>
<feature type="compositionally biased region" description="Pro residues" evidence="11">
    <location>
        <begin position="517"/>
        <end position="532"/>
    </location>
</feature>
<dbReference type="FunFam" id="3.30.200.20:FF:000705">
    <property type="entry name" value="Non-specific serine/threonine protein kinase"/>
    <property type="match status" value="1"/>
</dbReference>
<feature type="compositionally biased region" description="Low complexity" evidence="11">
    <location>
        <begin position="273"/>
        <end position="284"/>
    </location>
</feature>
<dbReference type="FunFam" id="3.90.810.10:FF:000002">
    <property type="entry name" value="Non-specific serine/threonine protein kinase"/>
    <property type="match status" value="1"/>
</dbReference>
<evidence type="ECO:0000256" key="11">
    <source>
        <dbReference type="SAM" id="MobiDB-lite"/>
    </source>
</evidence>
<dbReference type="OrthoDB" id="1022360at2759"/>
<dbReference type="PANTHER" id="PTHR45832:SF3">
    <property type="entry name" value="NON-SPECIFIC SERINE_THREONINE PROTEIN KINASE"/>
    <property type="match status" value="1"/>
</dbReference>
<evidence type="ECO:0000256" key="6">
    <source>
        <dbReference type="ARBA" id="ARBA00022741"/>
    </source>
</evidence>
<dbReference type="GO" id="GO:0046872">
    <property type="term" value="F:metal ion binding"/>
    <property type="evidence" value="ECO:0007669"/>
    <property type="project" value="UniProtKB-KW"/>
</dbReference>
<feature type="region of interest" description="Disordered" evidence="11">
    <location>
        <begin position="97"/>
        <end position="117"/>
    </location>
</feature>
<dbReference type="Gene3D" id="1.10.510.10">
    <property type="entry name" value="Transferase(Phosphotransferase) domain 1"/>
    <property type="match status" value="1"/>
</dbReference>
<keyword evidence="9" id="KW-0460">Magnesium</keyword>
<feature type="compositionally biased region" description="Basic and acidic residues" evidence="11">
    <location>
        <begin position="312"/>
        <end position="324"/>
    </location>
</feature>
<dbReference type="InterPro" id="IPR036936">
    <property type="entry name" value="CRIB_dom_sf"/>
</dbReference>
<feature type="region of interest" description="Disordered" evidence="11">
    <location>
        <begin position="388"/>
        <end position="418"/>
    </location>
</feature>
<dbReference type="Pfam" id="PF00069">
    <property type="entry name" value="Pkinase"/>
    <property type="match status" value="1"/>
</dbReference>
<organism evidence="14 15">
    <name type="scientific">Carassius auratus</name>
    <name type="common">Goldfish</name>
    <dbReference type="NCBI Taxonomy" id="7957"/>
    <lineage>
        <taxon>Eukaryota</taxon>
        <taxon>Metazoa</taxon>
        <taxon>Chordata</taxon>
        <taxon>Craniata</taxon>
        <taxon>Vertebrata</taxon>
        <taxon>Euteleostomi</taxon>
        <taxon>Actinopterygii</taxon>
        <taxon>Neopterygii</taxon>
        <taxon>Teleostei</taxon>
        <taxon>Ostariophysi</taxon>
        <taxon>Cypriniformes</taxon>
        <taxon>Cyprinidae</taxon>
        <taxon>Cyprininae</taxon>
        <taxon>Carassius</taxon>
    </lineage>
</organism>
<feature type="region of interest" description="Disordered" evidence="11">
    <location>
        <begin position="436"/>
        <end position="535"/>
    </location>
</feature>
<feature type="domain" description="Protein kinase" evidence="12">
    <location>
        <begin position="556"/>
        <end position="807"/>
    </location>
</feature>
<feature type="compositionally biased region" description="Polar residues" evidence="11">
    <location>
        <begin position="502"/>
        <end position="511"/>
    </location>
</feature>
<feature type="region of interest" description="Disordered" evidence="11">
    <location>
        <begin position="312"/>
        <end position="338"/>
    </location>
</feature>
<sequence length="830" mass="93096">MFRKKKKKKKRPEISAPENFEHRVHTSFDVKRGVFVGLPTQWQSLIENLRRAKPMVDPSRITPVELKPKKTIVRGSMIGHGDYISAMLSDMSRLSVTSSNSLRRSSPSIRRRPQSLGRLGEVSEADVYQYEALDEPDHHWDEKSRNFHSESSTPYMGPKKSVMLQPNGVLPRAKSTYEVSMSARPPPSIPVPAPPLMMRREIPITCFYSPTLTHGDGVTPDTRSTNRPLDRPQNSPGRPYSSYDLKTIVRGSMIGHGDYISAMLSDMSRLSVTSSNSLRRSSPSIRRRPQSLGRLGEVSEADVYQYEALDEPDHHWDEKSRNFHSESSTPYMGPKKSVMLQPNGVLPRAKSTYEVSMSARPPPSIPVPAPPLMMRREIPITCFYSPTLTHGDGVTPDTRSTNRPLDRPQNSPGRPYSSYDLKADAAVRLQPGYLHSGTSSPLVSGTRPHRAVHSSSSYTIGLSPNISYRPPGPDPFMRHLGCPNPGLYPRQDSPSQPRPSPTGSLANSPPGTCSPAFRPPQHPSPRPPPDPPKVTHEQFKAALQMVVDKGDPRSYLENFVKIGEGSTGVVCIAREKHSGRVVAVKMMDLRRQQRRELLFNEVVIMRDYQHRNVVEMFRSALVEEELWVIMEYLQGGALTNIVSETRLSEEQIATVCEAVLQALAYLHSQGVIHRDIKSDSILLSLDGRIKLSDFGFCAQISKDIPKRKSLVGTPYWMAPEVISKSPYGTEVDVWSLGIMLVEMVDGEPPYFSETPVAAMKRLRDEPAPTVRNLHQVSQVLKDFLKRMLTRDPLERASATELLEHSFLLQASSPRCLLPLVEQYRKRMSRC</sequence>
<evidence type="ECO:0000259" key="12">
    <source>
        <dbReference type="PROSITE" id="PS50011"/>
    </source>
</evidence>
<feature type="region of interest" description="Disordered" evidence="11">
    <location>
        <begin position="273"/>
        <end position="293"/>
    </location>
</feature>
<feature type="compositionally biased region" description="Basic and acidic residues" evidence="11">
    <location>
        <begin position="139"/>
        <end position="148"/>
    </location>
</feature>
<name>A0A6P6R7C7_CARAU</name>
<dbReference type="AlphaFoldDB" id="A0A6P6R7C7"/>
<dbReference type="KEGG" id="caua:113116912"/>
<dbReference type="FunFam" id="1.10.510.10:FF:000768">
    <property type="entry name" value="Non-specific serine/threonine protein kinase"/>
    <property type="match status" value="1"/>
</dbReference>
<evidence type="ECO:0000256" key="3">
    <source>
        <dbReference type="ARBA" id="ARBA00022527"/>
    </source>
</evidence>
<evidence type="ECO:0000256" key="8">
    <source>
        <dbReference type="ARBA" id="ARBA00022840"/>
    </source>
</evidence>
<dbReference type="EC" id="2.7.11.1" evidence="2"/>
<evidence type="ECO:0000256" key="7">
    <source>
        <dbReference type="ARBA" id="ARBA00022777"/>
    </source>
</evidence>
<comment type="cofactor">
    <cofactor evidence="1">
        <name>Mg(2+)</name>
        <dbReference type="ChEBI" id="CHEBI:18420"/>
    </cofactor>
</comment>
<protein>
    <recommendedName>
        <fullName evidence="2">non-specific serine/threonine protein kinase</fullName>
        <ecNumber evidence="2">2.7.11.1</ecNumber>
    </recommendedName>
</protein>
<dbReference type="SMART" id="SM00285">
    <property type="entry name" value="PBD"/>
    <property type="match status" value="1"/>
</dbReference>
<dbReference type="PROSITE" id="PS00107">
    <property type="entry name" value="PROTEIN_KINASE_ATP"/>
    <property type="match status" value="1"/>
</dbReference>
<dbReference type="PANTHER" id="PTHR45832">
    <property type="entry name" value="SERINE/THREONINE-PROTEIN KINASE SAMKA-RELATED-RELATED"/>
    <property type="match status" value="1"/>
</dbReference>
<dbReference type="InterPro" id="IPR000095">
    <property type="entry name" value="CRIB_dom"/>
</dbReference>
<dbReference type="Pfam" id="PF00786">
    <property type="entry name" value="PBD"/>
    <property type="match status" value="1"/>
</dbReference>
<dbReference type="InterPro" id="IPR011009">
    <property type="entry name" value="Kinase-like_dom_sf"/>
</dbReference>
<evidence type="ECO:0000256" key="5">
    <source>
        <dbReference type="ARBA" id="ARBA00022723"/>
    </source>
</evidence>
<evidence type="ECO:0000256" key="9">
    <source>
        <dbReference type="ARBA" id="ARBA00022842"/>
    </source>
</evidence>
<feature type="compositionally biased region" description="Polar residues" evidence="11">
    <location>
        <begin position="453"/>
        <end position="466"/>
    </location>
</feature>
<dbReference type="Proteomes" id="UP000515129">
    <property type="component" value="Chromosome 17"/>
</dbReference>
<gene>
    <name evidence="15" type="primary">LOC113116912</name>
</gene>
<evidence type="ECO:0000256" key="2">
    <source>
        <dbReference type="ARBA" id="ARBA00012513"/>
    </source>
</evidence>
<feature type="binding site" evidence="10">
    <location>
        <position position="585"/>
    </location>
    <ligand>
        <name>ATP</name>
        <dbReference type="ChEBI" id="CHEBI:30616"/>
    </ligand>
</feature>
<dbReference type="InterPro" id="IPR051931">
    <property type="entry name" value="PAK3-like"/>
</dbReference>
<dbReference type="Gene3D" id="3.30.200.20">
    <property type="entry name" value="Phosphorylase Kinase, domain 1"/>
    <property type="match status" value="1"/>
</dbReference>
<dbReference type="GeneID" id="113116912"/>
<keyword evidence="6 10" id="KW-0547">Nucleotide-binding</keyword>
<feature type="region of interest" description="Disordered" evidence="11">
    <location>
        <begin position="139"/>
        <end position="162"/>
    </location>
</feature>
<keyword evidence="3" id="KW-0723">Serine/threonine-protein kinase</keyword>
<keyword evidence="4" id="KW-0808">Transferase</keyword>
<feature type="compositionally biased region" description="Low complexity" evidence="11">
    <location>
        <begin position="97"/>
        <end position="108"/>
    </location>
</feature>
<keyword evidence="14" id="KW-1185">Reference proteome</keyword>
<dbReference type="PROSITE" id="PS50011">
    <property type="entry name" value="PROTEIN_KINASE_DOM"/>
    <property type="match status" value="1"/>
</dbReference>
<proteinExistence type="predicted"/>
<keyword evidence="5" id="KW-0479">Metal-binding</keyword>
<evidence type="ECO:0000313" key="14">
    <source>
        <dbReference type="Proteomes" id="UP000515129"/>
    </source>
</evidence>
<dbReference type="Gene3D" id="3.90.810.10">
    <property type="entry name" value="CRIB domain"/>
    <property type="match status" value="1"/>
</dbReference>
<feature type="domain" description="CRIB" evidence="13">
    <location>
        <begin position="14"/>
        <end position="27"/>
    </location>
</feature>
<evidence type="ECO:0000256" key="4">
    <source>
        <dbReference type="ARBA" id="ARBA00022679"/>
    </source>
</evidence>
<dbReference type="SUPFAM" id="SSF56112">
    <property type="entry name" value="Protein kinase-like (PK-like)"/>
    <property type="match status" value="1"/>
</dbReference>
<dbReference type="InterPro" id="IPR033923">
    <property type="entry name" value="PAK_BD"/>
</dbReference>
<feature type="compositionally biased region" description="Polar residues" evidence="11">
    <location>
        <begin position="221"/>
        <end position="236"/>
    </location>
</feature>
<dbReference type="PROSITE" id="PS50108">
    <property type="entry name" value="CRIB"/>
    <property type="match status" value="1"/>
</dbReference>
<dbReference type="RefSeq" id="XP_026140995.1">
    <property type="nucleotide sequence ID" value="XM_026285210.1"/>
</dbReference>
<evidence type="ECO:0000313" key="15">
    <source>
        <dbReference type="RefSeq" id="XP_026140995.1"/>
    </source>
</evidence>
<dbReference type="CDD" id="cd01093">
    <property type="entry name" value="CRIB_PAK_like"/>
    <property type="match status" value="1"/>
</dbReference>
<evidence type="ECO:0000256" key="10">
    <source>
        <dbReference type="PROSITE-ProRule" id="PRU10141"/>
    </source>
</evidence>
<dbReference type="InterPro" id="IPR000719">
    <property type="entry name" value="Prot_kinase_dom"/>
</dbReference>
<evidence type="ECO:0000256" key="1">
    <source>
        <dbReference type="ARBA" id="ARBA00001946"/>
    </source>
</evidence>
<evidence type="ECO:0000259" key="13">
    <source>
        <dbReference type="PROSITE" id="PS50108"/>
    </source>
</evidence>
<keyword evidence="8 10" id="KW-0067">ATP-binding</keyword>
<feature type="compositionally biased region" description="Polar residues" evidence="11">
    <location>
        <begin position="397"/>
        <end position="412"/>
    </location>
</feature>
<dbReference type="InterPro" id="IPR017441">
    <property type="entry name" value="Protein_kinase_ATP_BS"/>
</dbReference>
<dbReference type="GO" id="GO:0004674">
    <property type="term" value="F:protein serine/threonine kinase activity"/>
    <property type="evidence" value="ECO:0007669"/>
    <property type="project" value="UniProtKB-KW"/>
</dbReference>
<keyword evidence="7" id="KW-0418">Kinase</keyword>
<accession>A0A6P6R7C7</accession>